<dbReference type="SMART" id="SM00382">
    <property type="entry name" value="AAA"/>
    <property type="match status" value="1"/>
</dbReference>
<evidence type="ECO:0000256" key="1">
    <source>
        <dbReference type="ARBA" id="ARBA00004417"/>
    </source>
</evidence>
<sequence length="339" mass="36915">MTPILQIRGLEQRFDASGSIFDRLQWRGGRLVAPRRIVHAVNGVSLEIARGEVLGLVGESGCGKSTLAKTAIKLHEPTAGRIVLDGEDITDHGFREMRPVRRKMQMIFQDPYASLNPRQRVRDIVAEPYLEGAGITKAEGAERARSLLAKVGLGPEHADRYPHQFSGGQRQRIGIARAMSVNPDLIIADEPVSALDVSIQAQILNLMMDLKEEMGFSYLFITHDLSVVRHISDRIGVMYLGFMVETGTTEAIFEDPKHPYTRALLAAAPSLGAPLPPAAEEIRGEVPSALDLPSGCPFRTRCPLAFDRCARERPALLPQGGGHVVACHLHEGSAVADAA</sequence>
<organism evidence="7 8">
    <name type="scientific">Salinarimonas soli</name>
    <dbReference type="NCBI Taxonomy" id="1638099"/>
    <lineage>
        <taxon>Bacteria</taxon>
        <taxon>Pseudomonadati</taxon>
        <taxon>Pseudomonadota</taxon>
        <taxon>Alphaproteobacteria</taxon>
        <taxon>Hyphomicrobiales</taxon>
        <taxon>Salinarimonadaceae</taxon>
        <taxon>Salinarimonas</taxon>
    </lineage>
</organism>
<evidence type="ECO:0000256" key="5">
    <source>
        <dbReference type="ARBA" id="ARBA00022840"/>
    </source>
</evidence>
<dbReference type="CDD" id="cd03257">
    <property type="entry name" value="ABC_NikE_OppD_transporters"/>
    <property type="match status" value="1"/>
</dbReference>
<dbReference type="PROSITE" id="PS50893">
    <property type="entry name" value="ABC_TRANSPORTER_2"/>
    <property type="match status" value="1"/>
</dbReference>
<dbReference type="RefSeq" id="WP_149819500.1">
    <property type="nucleotide sequence ID" value="NZ_VUOA01000028.1"/>
</dbReference>
<comment type="caution">
    <text evidence="7">The sequence shown here is derived from an EMBL/GenBank/DDBJ whole genome shotgun (WGS) entry which is preliminary data.</text>
</comment>
<name>A0A5B2VD98_9HYPH</name>
<keyword evidence="4" id="KW-0547">Nucleotide-binding</keyword>
<dbReference type="PANTHER" id="PTHR43776:SF7">
    <property type="entry name" value="D,D-DIPEPTIDE TRANSPORT ATP-BINDING PROTEIN DDPF-RELATED"/>
    <property type="match status" value="1"/>
</dbReference>
<gene>
    <name evidence="7" type="ORF">F0L46_16535</name>
</gene>
<keyword evidence="5 7" id="KW-0067">ATP-binding</keyword>
<dbReference type="GO" id="GO:0005886">
    <property type="term" value="C:plasma membrane"/>
    <property type="evidence" value="ECO:0007669"/>
    <property type="project" value="UniProtKB-SubCell"/>
</dbReference>
<dbReference type="GO" id="GO:0055085">
    <property type="term" value="P:transmembrane transport"/>
    <property type="evidence" value="ECO:0007669"/>
    <property type="project" value="UniProtKB-ARBA"/>
</dbReference>
<dbReference type="PANTHER" id="PTHR43776">
    <property type="entry name" value="TRANSPORT ATP-BINDING PROTEIN"/>
    <property type="match status" value="1"/>
</dbReference>
<dbReference type="GO" id="GO:0016887">
    <property type="term" value="F:ATP hydrolysis activity"/>
    <property type="evidence" value="ECO:0007669"/>
    <property type="project" value="InterPro"/>
</dbReference>
<dbReference type="InterPro" id="IPR050319">
    <property type="entry name" value="ABC_transp_ATP-bind"/>
</dbReference>
<accession>A0A5B2VD98</accession>
<protein>
    <submittedName>
        <fullName evidence="7">ATP-binding cassette domain-containing protein</fullName>
    </submittedName>
</protein>
<evidence type="ECO:0000313" key="8">
    <source>
        <dbReference type="Proteomes" id="UP000323142"/>
    </source>
</evidence>
<dbReference type="Pfam" id="PF00005">
    <property type="entry name" value="ABC_tran"/>
    <property type="match status" value="1"/>
</dbReference>
<keyword evidence="8" id="KW-1185">Reference proteome</keyword>
<dbReference type="Pfam" id="PF08352">
    <property type="entry name" value="oligo_HPY"/>
    <property type="match status" value="1"/>
</dbReference>
<dbReference type="InterPro" id="IPR027417">
    <property type="entry name" value="P-loop_NTPase"/>
</dbReference>
<dbReference type="EMBL" id="VUOA01000028">
    <property type="protein sequence ID" value="KAA2236309.1"/>
    <property type="molecule type" value="Genomic_DNA"/>
</dbReference>
<evidence type="ECO:0000313" key="7">
    <source>
        <dbReference type="EMBL" id="KAA2236309.1"/>
    </source>
</evidence>
<dbReference type="SUPFAM" id="SSF52540">
    <property type="entry name" value="P-loop containing nucleoside triphosphate hydrolases"/>
    <property type="match status" value="1"/>
</dbReference>
<dbReference type="NCBIfam" id="TIGR01727">
    <property type="entry name" value="oligo_HPY"/>
    <property type="match status" value="1"/>
</dbReference>
<comment type="subcellular location">
    <subcellularLocation>
        <location evidence="1">Cell inner membrane</location>
        <topology evidence="1">Peripheral membrane protein</topology>
    </subcellularLocation>
</comment>
<dbReference type="FunFam" id="3.40.50.300:FF:000016">
    <property type="entry name" value="Oligopeptide ABC transporter ATP-binding component"/>
    <property type="match status" value="1"/>
</dbReference>
<dbReference type="InterPro" id="IPR017871">
    <property type="entry name" value="ABC_transporter-like_CS"/>
</dbReference>
<comment type="similarity">
    <text evidence="2">Belongs to the ABC transporter superfamily.</text>
</comment>
<dbReference type="OrthoDB" id="7328866at2"/>
<feature type="domain" description="ABC transporter" evidence="6">
    <location>
        <begin position="26"/>
        <end position="265"/>
    </location>
</feature>
<dbReference type="PROSITE" id="PS00211">
    <property type="entry name" value="ABC_TRANSPORTER_1"/>
    <property type="match status" value="1"/>
</dbReference>
<dbReference type="InterPro" id="IPR003593">
    <property type="entry name" value="AAA+_ATPase"/>
</dbReference>
<proteinExistence type="inferred from homology"/>
<reference evidence="7 8" key="2">
    <citation type="submission" date="2019-09" db="EMBL/GenBank/DDBJ databases">
        <authorList>
            <person name="Jin C."/>
        </authorList>
    </citation>
    <scope>NUCLEOTIDE SEQUENCE [LARGE SCALE GENOMIC DNA]</scope>
    <source>
        <strain evidence="7 8">BN140002</strain>
    </source>
</reference>
<evidence type="ECO:0000256" key="3">
    <source>
        <dbReference type="ARBA" id="ARBA00022448"/>
    </source>
</evidence>
<dbReference type="GO" id="GO:0015833">
    <property type="term" value="P:peptide transport"/>
    <property type="evidence" value="ECO:0007669"/>
    <property type="project" value="InterPro"/>
</dbReference>
<dbReference type="GO" id="GO:0005524">
    <property type="term" value="F:ATP binding"/>
    <property type="evidence" value="ECO:0007669"/>
    <property type="project" value="UniProtKB-KW"/>
</dbReference>
<keyword evidence="3" id="KW-0813">Transport</keyword>
<evidence type="ECO:0000256" key="2">
    <source>
        <dbReference type="ARBA" id="ARBA00005417"/>
    </source>
</evidence>
<evidence type="ECO:0000256" key="4">
    <source>
        <dbReference type="ARBA" id="ARBA00022741"/>
    </source>
</evidence>
<dbReference type="Proteomes" id="UP000323142">
    <property type="component" value="Unassembled WGS sequence"/>
</dbReference>
<dbReference type="InterPro" id="IPR013563">
    <property type="entry name" value="Oligopep_ABC_C"/>
</dbReference>
<dbReference type="AlphaFoldDB" id="A0A5B2VD98"/>
<dbReference type="InterPro" id="IPR003439">
    <property type="entry name" value="ABC_transporter-like_ATP-bd"/>
</dbReference>
<reference evidence="7 8" key="1">
    <citation type="submission" date="2019-09" db="EMBL/GenBank/DDBJ databases">
        <title>Salinarimonas rosea gen. nov., sp. nov., a new member of the a-2 subgroup of the Proteobacteria.</title>
        <authorList>
            <person name="Liu J."/>
        </authorList>
    </citation>
    <scope>NUCLEOTIDE SEQUENCE [LARGE SCALE GENOMIC DNA]</scope>
    <source>
        <strain evidence="7 8">BN140002</strain>
    </source>
</reference>
<evidence type="ECO:0000259" key="6">
    <source>
        <dbReference type="PROSITE" id="PS50893"/>
    </source>
</evidence>
<dbReference type="Gene3D" id="3.40.50.300">
    <property type="entry name" value="P-loop containing nucleotide triphosphate hydrolases"/>
    <property type="match status" value="1"/>
</dbReference>